<feature type="active site" evidence="2">
    <location>
        <position position="250"/>
    </location>
</feature>
<comment type="caution">
    <text evidence="6">The sequence shown here is derived from an EMBL/GenBank/DDBJ whole genome shotgun (WGS) entry which is preliminary data.</text>
</comment>
<dbReference type="InterPro" id="IPR015590">
    <property type="entry name" value="Aldehyde_DH_dom"/>
</dbReference>
<proteinExistence type="inferred from homology"/>
<dbReference type="Proteomes" id="UP001067235">
    <property type="component" value="Unassembled WGS sequence"/>
</dbReference>
<dbReference type="PANTHER" id="PTHR11699">
    <property type="entry name" value="ALDEHYDE DEHYDROGENASE-RELATED"/>
    <property type="match status" value="1"/>
</dbReference>
<feature type="domain" description="Aldehyde dehydrogenase" evidence="5">
    <location>
        <begin position="18"/>
        <end position="474"/>
    </location>
</feature>
<dbReference type="Pfam" id="PF00171">
    <property type="entry name" value="Aldedh"/>
    <property type="match status" value="1"/>
</dbReference>
<evidence type="ECO:0000313" key="6">
    <source>
        <dbReference type="EMBL" id="MCZ4553748.1"/>
    </source>
</evidence>
<dbReference type="InterPro" id="IPR016161">
    <property type="entry name" value="Ald_DH/histidinol_DH"/>
</dbReference>
<evidence type="ECO:0000259" key="5">
    <source>
        <dbReference type="Pfam" id="PF00171"/>
    </source>
</evidence>
<evidence type="ECO:0000256" key="4">
    <source>
        <dbReference type="SAM" id="MobiDB-lite"/>
    </source>
</evidence>
<dbReference type="RefSeq" id="WP_301574455.1">
    <property type="nucleotide sequence ID" value="NZ_JAPWIE010000012.1"/>
</dbReference>
<dbReference type="InterPro" id="IPR029510">
    <property type="entry name" value="Ald_DH_CS_GLU"/>
</dbReference>
<dbReference type="Gene3D" id="3.40.309.10">
    <property type="entry name" value="Aldehyde Dehydrogenase, Chain A, domain 2"/>
    <property type="match status" value="1"/>
</dbReference>
<evidence type="ECO:0000256" key="3">
    <source>
        <dbReference type="RuleBase" id="RU003345"/>
    </source>
</evidence>
<dbReference type="InterPro" id="IPR016162">
    <property type="entry name" value="Ald_DH_N"/>
</dbReference>
<dbReference type="SUPFAM" id="SSF53720">
    <property type="entry name" value="ALDH-like"/>
    <property type="match status" value="1"/>
</dbReference>
<dbReference type="Gene3D" id="3.40.605.10">
    <property type="entry name" value="Aldehyde Dehydrogenase, Chain A, domain 1"/>
    <property type="match status" value="1"/>
</dbReference>
<dbReference type="PROSITE" id="PS00687">
    <property type="entry name" value="ALDEHYDE_DEHYDR_GLU"/>
    <property type="match status" value="1"/>
</dbReference>
<dbReference type="InterPro" id="IPR016163">
    <property type="entry name" value="Ald_DH_C"/>
</dbReference>
<protein>
    <submittedName>
        <fullName evidence="6">Aldehyde dehydrogenase family protein</fullName>
    </submittedName>
</protein>
<organism evidence="6 7">
    <name type="scientific">Gordonia rubripertincta</name>
    <name type="common">Rhodococcus corallinus</name>
    <dbReference type="NCBI Taxonomy" id="36822"/>
    <lineage>
        <taxon>Bacteria</taxon>
        <taxon>Bacillati</taxon>
        <taxon>Actinomycetota</taxon>
        <taxon>Actinomycetes</taxon>
        <taxon>Mycobacteriales</taxon>
        <taxon>Gordoniaceae</taxon>
        <taxon>Gordonia</taxon>
    </lineage>
</organism>
<sequence length="486" mass="50554">MHIDLPERSQFVDGRWRPTGGNGIGVTDPSTEDTFFTVARGSAEDVDSAVTAARKATAGWAATSASERGQTLGRWARLIEDNADSLAALEARDVGKPLWGGSMNIAIATSIVHYFAGAADKLTGVTLPTRSPDFHGYTLLEPLGVCAVITPWNVPAVLTAANVAPALAAGNTVVLKPSEEAPRVVLALAALASAAGLPDGVFNVVTGLAETGAALTSHPGIDHISFVGSTATGRAVMRAAAETLVPVKLELGGKSPNIVFADADLDEAIPEIVRSITENAGQNCYAGSRLIVASSIADAVRERVVASMRAVKIGSWDTNPDMGPLVNRAQYEKVRGFLDGAPGDGGRILTGGGRPTSVGDTGFFVEPTVVDNVDASSRIVREEVFGPVLAIQTFSTDAAALEIANSTDFGLLACIWTSDVSRALHMAASVRAGQVSINQFADSGVIGFPFNMQKDSGFSRGGGYLAMREYSHEKGVAAKLRSTVHP</sequence>
<reference evidence="6" key="1">
    <citation type="submission" date="2022-12" db="EMBL/GenBank/DDBJ databases">
        <authorList>
            <person name="Krivoruchko A.V."/>
            <person name="Elkin A."/>
        </authorList>
    </citation>
    <scope>NUCLEOTIDE SEQUENCE</scope>
    <source>
        <strain evidence="6">IEGM 1388</strain>
    </source>
</reference>
<keyword evidence="1 3" id="KW-0560">Oxidoreductase</keyword>
<keyword evidence="7" id="KW-1185">Reference proteome</keyword>
<dbReference type="EMBL" id="JAPWIE010000012">
    <property type="protein sequence ID" value="MCZ4553748.1"/>
    <property type="molecule type" value="Genomic_DNA"/>
</dbReference>
<comment type="similarity">
    <text evidence="3">Belongs to the aldehyde dehydrogenase family.</text>
</comment>
<feature type="region of interest" description="Disordered" evidence="4">
    <location>
        <begin position="1"/>
        <end position="27"/>
    </location>
</feature>
<accession>A0ABT4N3D1</accession>
<evidence type="ECO:0000256" key="1">
    <source>
        <dbReference type="ARBA" id="ARBA00023002"/>
    </source>
</evidence>
<name>A0ABT4N3D1_GORRU</name>
<gene>
    <name evidence="6" type="ORF">O4213_27420</name>
</gene>
<evidence type="ECO:0000256" key="2">
    <source>
        <dbReference type="PROSITE-ProRule" id="PRU10007"/>
    </source>
</evidence>
<evidence type="ECO:0000313" key="7">
    <source>
        <dbReference type="Proteomes" id="UP001067235"/>
    </source>
</evidence>